<gene>
    <name evidence="3" type="primary">mazF</name>
    <name evidence="3" type="ORF">CLHOM_26310</name>
</gene>
<keyword evidence="3" id="KW-0378">Hydrolase</keyword>
<evidence type="ECO:0000313" key="3">
    <source>
        <dbReference type="EMBL" id="KOA18891.1"/>
    </source>
</evidence>
<dbReference type="GO" id="GO:0003677">
    <property type="term" value="F:DNA binding"/>
    <property type="evidence" value="ECO:0007669"/>
    <property type="project" value="InterPro"/>
</dbReference>
<keyword evidence="4" id="KW-1185">Reference proteome</keyword>
<evidence type="ECO:0000313" key="4">
    <source>
        <dbReference type="Proteomes" id="UP000037043"/>
    </source>
</evidence>
<comment type="caution">
    <text evidence="3">The sequence shown here is derived from an EMBL/GenBank/DDBJ whole genome shotgun (WGS) entry which is preliminary data.</text>
</comment>
<dbReference type="PANTHER" id="PTHR33988">
    <property type="entry name" value="ENDORIBONUCLEASE MAZF-RELATED"/>
    <property type="match status" value="1"/>
</dbReference>
<dbReference type="EC" id="3.1.-.-" evidence="3"/>
<reference evidence="4" key="1">
    <citation type="submission" date="2015-08" db="EMBL/GenBank/DDBJ databases">
        <title>Genome sequence of the strict anaerobe Clostridium homopropionicum LuHBu1 (DSM 5847T).</title>
        <authorList>
            <person name="Poehlein A."/>
            <person name="Beck M."/>
            <person name="Schiel-Bengelsdorf B."/>
            <person name="Bengelsdorf F.R."/>
            <person name="Daniel R."/>
            <person name="Duerre P."/>
        </authorList>
    </citation>
    <scope>NUCLEOTIDE SEQUENCE [LARGE SCALE GENOMIC DNA]</scope>
    <source>
        <strain evidence="4">DSM 5847</strain>
    </source>
</reference>
<sequence length="197" mass="22861">MKQNINDMNKEELKEFINESIEDIINLVDEYNNIIKDKLNENKETQPIKRKALNIKRIHNYVSWVKEQIKMNDMISKDIRVIPRRGEIWTCELGQNIGSEENKIRPVIIIQNDTGNKNAPTTIIAPISNRPKKIAVHIELRESDYKLEDGEKNHITGTVLAEQIKVVSKARLGRHIATLNKEFMDLLDSKLRISLKL</sequence>
<accession>A0A0L6Z7E2</accession>
<dbReference type="Pfam" id="PF02452">
    <property type="entry name" value="PemK_toxin"/>
    <property type="match status" value="1"/>
</dbReference>
<dbReference type="GO" id="GO:0016075">
    <property type="term" value="P:rRNA catabolic process"/>
    <property type="evidence" value="ECO:0007669"/>
    <property type="project" value="TreeGrafter"/>
</dbReference>
<dbReference type="GO" id="GO:0006402">
    <property type="term" value="P:mRNA catabolic process"/>
    <property type="evidence" value="ECO:0007669"/>
    <property type="project" value="TreeGrafter"/>
</dbReference>
<dbReference type="PATRIC" id="fig|1121318.3.peg.2643"/>
<dbReference type="GO" id="GO:0004521">
    <property type="term" value="F:RNA endonuclease activity"/>
    <property type="evidence" value="ECO:0007669"/>
    <property type="project" value="TreeGrafter"/>
</dbReference>
<dbReference type="AlphaFoldDB" id="A0A0L6Z7E2"/>
<dbReference type="Gene3D" id="2.30.30.110">
    <property type="match status" value="1"/>
</dbReference>
<dbReference type="InterPro" id="IPR011067">
    <property type="entry name" value="Plasmid_toxin/cell-grow_inhib"/>
</dbReference>
<name>A0A0L6Z7E2_9CLOT</name>
<dbReference type="EMBL" id="LHUR01000031">
    <property type="protein sequence ID" value="KOA18891.1"/>
    <property type="molecule type" value="Genomic_DNA"/>
</dbReference>
<comment type="similarity">
    <text evidence="1">Belongs to the PemK/MazF family.</text>
</comment>
<evidence type="ECO:0000256" key="2">
    <source>
        <dbReference type="ARBA" id="ARBA00022649"/>
    </source>
</evidence>
<dbReference type="SUPFAM" id="SSF50118">
    <property type="entry name" value="Cell growth inhibitor/plasmid maintenance toxic component"/>
    <property type="match status" value="1"/>
</dbReference>
<protein>
    <submittedName>
        <fullName evidence="3">mRNA interferase MazF</fullName>
        <ecNumber evidence="3">3.1.-.-</ecNumber>
    </submittedName>
</protein>
<dbReference type="RefSeq" id="WP_052222119.1">
    <property type="nucleotide sequence ID" value="NZ_LHUR01000031.1"/>
</dbReference>
<keyword evidence="2" id="KW-1277">Toxin-antitoxin system</keyword>
<dbReference type="Proteomes" id="UP000037043">
    <property type="component" value="Unassembled WGS sequence"/>
</dbReference>
<evidence type="ECO:0000256" key="1">
    <source>
        <dbReference type="ARBA" id="ARBA00007521"/>
    </source>
</evidence>
<dbReference type="STRING" id="36844.SAMN04488501_109124"/>
<dbReference type="GO" id="GO:0016787">
    <property type="term" value="F:hydrolase activity"/>
    <property type="evidence" value="ECO:0007669"/>
    <property type="project" value="UniProtKB-KW"/>
</dbReference>
<dbReference type="InterPro" id="IPR003477">
    <property type="entry name" value="PemK-like"/>
</dbReference>
<proteinExistence type="inferred from homology"/>
<organism evidence="3 4">
    <name type="scientific">Clostridium homopropionicum DSM 5847</name>
    <dbReference type="NCBI Taxonomy" id="1121318"/>
    <lineage>
        <taxon>Bacteria</taxon>
        <taxon>Bacillati</taxon>
        <taxon>Bacillota</taxon>
        <taxon>Clostridia</taxon>
        <taxon>Eubacteriales</taxon>
        <taxon>Clostridiaceae</taxon>
        <taxon>Clostridium</taxon>
    </lineage>
</organism>
<dbReference type="PANTHER" id="PTHR33988:SF2">
    <property type="entry name" value="ENDORIBONUCLEASE MAZF"/>
    <property type="match status" value="1"/>
</dbReference>